<dbReference type="Proteomes" id="UP000005850">
    <property type="component" value="Chromosome"/>
</dbReference>
<keyword evidence="2" id="KW-1185">Reference proteome</keyword>
<name>A0A075R7E0_BRELA</name>
<evidence type="ECO:0000313" key="1">
    <source>
        <dbReference type="EMBL" id="AIG27744.1"/>
    </source>
</evidence>
<reference evidence="1 2" key="1">
    <citation type="journal article" date="2011" name="J. Bacteriol.">
        <title>Genome sequence of Brevibacillus laterosporus LMG 15441, a pathogen of invertebrates.</title>
        <authorList>
            <person name="Djukic M."/>
            <person name="Poehlein A."/>
            <person name="Thurmer A."/>
            <person name="Daniel R."/>
        </authorList>
    </citation>
    <scope>NUCLEOTIDE SEQUENCE [LARGE SCALE GENOMIC DNA]</scope>
    <source>
        <strain evidence="1 2">LMG 15441</strain>
    </source>
</reference>
<dbReference type="AlphaFoldDB" id="A0A075R7E0"/>
<evidence type="ECO:0000313" key="2">
    <source>
        <dbReference type="Proteomes" id="UP000005850"/>
    </source>
</evidence>
<gene>
    <name evidence="1" type="ORF">BRLA_c034320</name>
</gene>
<dbReference type="KEGG" id="blr:BRLA_c034320"/>
<sequence length="80" mass="9163">MTQQEIVDALKERRMTEILELIEDAKSGNLEELELVESLGLLADETLNKEVIRLLEELGVTIIYLSGEEEDEEEDENDEV</sequence>
<proteinExistence type="predicted"/>
<protein>
    <submittedName>
        <fullName evidence="1">Uncharacterized protein</fullName>
    </submittedName>
</protein>
<accession>A0A075R7E0</accession>
<dbReference type="EMBL" id="CP007806">
    <property type="protein sequence ID" value="AIG27744.1"/>
    <property type="molecule type" value="Genomic_DNA"/>
</dbReference>
<dbReference type="RefSeq" id="WP_003336761.1">
    <property type="nucleotide sequence ID" value="NZ_CP007806.1"/>
</dbReference>
<dbReference type="eggNOG" id="ENOG502ZE40">
    <property type="taxonomic scope" value="Bacteria"/>
</dbReference>
<dbReference type="HOGENOM" id="CLU_195085_0_0_9"/>
<organism evidence="1 2">
    <name type="scientific">Brevibacillus laterosporus LMG 15441</name>
    <dbReference type="NCBI Taxonomy" id="1042163"/>
    <lineage>
        <taxon>Bacteria</taxon>
        <taxon>Bacillati</taxon>
        <taxon>Bacillota</taxon>
        <taxon>Bacilli</taxon>
        <taxon>Bacillales</taxon>
        <taxon>Paenibacillaceae</taxon>
        <taxon>Brevibacillus</taxon>
    </lineage>
</organism>